<proteinExistence type="predicted"/>
<gene>
    <name evidence="2" type="ORF">TCDM_12871</name>
</gene>
<reference evidence="2 3" key="1">
    <citation type="journal article" date="2014" name="Genome Announc.">
        <title>Trypanosoma cruzi Clone Dm28c Draft Genome Sequence.</title>
        <authorList>
            <person name="Grisard E.C."/>
            <person name="Teixeira S.M."/>
            <person name="de Almeida L.G."/>
            <person name="Stoco P.H."/>
            <person name="Gerber A.L."/>
            <person name="Talavera-Lopez C."/>
            <person name="Lima O.C."/>
            <person name="Andersson B."/>
            <person name="de Vasconcelos A.T."/>
        </authorList>
    </citation>
    <scope>NUCLEOTIDE SEQUENCE [LARGE SCALE GENOMIC DNA]</scope>
    <source>
        <strain evidence="2 3">Dm28c</strain>
    </source>
</reference>
<name>V5A4G7_TRYCR</name>
<dbReference type="GO" id="GO:0004308">
    <property type="term" value="F:exo-alpha-sialidase activity"/>
    <property type="evidence" value="ECO:0007669"/>
    <property type="project" value="InterPro"/>
</dbReference>
<dbReference type="CDD" id="cd15482">
    <property type="entry name" value="Sialidase_non-viral"/>
    <property type="match status" value="1"/>
</dbReference>
<evidence type="ECO:0000313" key="2">
    <source>
        <dbReference type="EMBL" id="ESS55645.1"/>
    </source>
</evidence>
<evidence type="ECO:0000313" key="3">
    <source>
        <dbReference type="Proteomes" id="UP000017861"/>
    </source>
</evidence>
<feature type="domain" description="Sialidase" evidence="1">
    <location>
        <begin position="8"/>
        <end position="178"/>
    </location>
</feature>
<evidence type="ECO:0000259" key="1">
    <source>
        <dbReference type="Pfam" id="PF13859"/>
    </source>
</evidence>
<dbReference type="AlphaFoldDB" id="V5A4G7"/>
<accession>V5A4G7</accession>
<comment type="caution">
    <text evidence="2">The sequence shown here is derived from an EMBL/GenBank/DDBJ whole genome shotgun (WGS) entry which is preliminary data.</text>
</comment>
<dbReference type="SUPFAM" id="SSF50939">
    <property type="entry name" value="Sialidases"/>
    <property type="match status" value="1"/>
</dbReference>
<dbReference type="OrthoDB" id="10384216at2759"/>
<dbReference type="InterPro" id="IPR011040">
    <property type="entry name" value="Sialidase"/>
</dbReference>
<dbReference type="InterPro" id="IPR008377">
    <property type="entry name" value="Sialidase_trypan"/>
</dbReference>
<dbReference type="Proteomes" id="UP000017861">
    <property type="component" value="Unassembled WGS sequence"/>
</dbReference>
<dbReference type="VEuPathDB" id="TriTrypDB:TCDM_12871"/>
<dbReference type="InterPro" id="IPR036278">
    <property type="entry name" value="Sialidase_sf"/>
</dbReference>
<organism evidence="2 3">
    <name type="scientific">Trypanosoma cruzi Dm28c</name>
    <dbReference type="NCBI Taxonomy" id="1416333"/>
    <lineage>
        <taxon>Eukaryota</taxon>
        <taxon>Discoba</taxon>
        <taxon>Euglenozoa</taxon>
        <taxon>Kinetoplastea</taxon>
        <taxon>Metakinetoplastina</taxon>
        <taxon>Trypanosomatida</taxon>
        <taxon>Trypanosomatidae</taxon>
        <taxon>Trypanosoma</taxon>
        <taxon>Schizotrypanum</taxon>
    </lineage>
</organism>
<dbReference type="PRINTS" id="PR01803">
    <property type="entry name" value="TCSIALIDASE"/>
</dbReference>
<dbReference type="Pfam" id="PF13859">
    <property type="entry name" value="BNR_3"/>
    <property type="match status" value="1"/>
</dbReference>
<sequence length="251" mass="27437">MSSASHEGDWTEFIASGGTGVVMEDGTLVFPLMAVDEAEDVCSMIVHSTDSGSAWSLSEDISPAKCLRPRVTEWEGPLLMIVDCENGRRVCESRGMGTTWTKAIGTLSAVRVNARSGVSKKESLRVDALITATIEEGRKVMLCTQRGHASVKKRATALCLWVTDSNRTFSVGPVAMDNASRWKGEVKDCGIHLDALLSLPCFFSAHGSILRCEIYGVAIVCVLVYALCRELLFPMTPPLWVSEGKWRCMRE</sequence>
<dbReference type="EMBL" id="AYLP01000733">
    <property type="protein sequence ID" value="ESS55645.1"/>
    <property type="molecule type" value="Genomic_DNA"/>
</dbReference>
<protein>
    <submittedName>
        <fullName evidence="2">Trans-sialidase</fullName>
    </submittedName>
</protein>
<dbReference type="Gene3D" id="2.120.10.10">
    <property type="match status" value="1"/>
</dbReference>